<dbReference type="STRING" id="551990.SAMN05192550_3004"/>
<evidence type="ECO:0000313" key="1">
    <source>
        <dbReference type="EMBL" id="GEL12032.1"/>
    </source>
</evidence>
<reference evidence="1 4" key="3">
    <citation type="submission" date="2019-07" db="EMBL/GenBank/DDBJ databases">
        <title>Whole genome shotgun sequence of Flavobacterium glycines NBRC 105008.</title>
        <authorList>
            <person name="Hosoyama A."/>
            <person name="Uohara A."/>
            <person name="Ohji S."/>
            <person name="Ichikawa N."/>
        </authorList>
    </citation>
    <scope>NUCLEOTIDE SEQUENCE [LARGE SCALE GENOMIC DNA]</scope>
    <source>
        <strain evidence="1 4">NBRC 105008</strain>
    </source>
</reference>
<organism evidence="2 3">
    <name type="scientific">Flavobacterium glycines</name>
    <dbReference type="NCBI Taxonomy" id="551990"/>
    <lineage>
        <taxon>Bacteria</taxon>
        <taxon>Pseudomonadati</taxon>
        <taxon>Bacteroidota</taxon>
        <taxon>Flavobacteriia</taxon>
        <taxon>Flavobacteriales</taxon>
        <taxon>Flavobacteriaceae</taxon>
        <taxon>Flavobacterium</taxon>
    </lineage>
</organism>
<dbReference type="Proteomes" id="UP000321579">
    <property type="component" value="Unassembled WGS sequence"/>
</dbReference>
<accession>A0A1B9DJJ8</accession>
<dbReference type="EMBL" id="LVEO01000024">
    <property type="protein sequence ID" value="OCB69852.1"/>
    <property type="molecule type" value="Genomic_DNA"/>
</dbReference>
<evidence type="ECO:0000313" key="4">
    <source>
        <dbReference type="Proteomes" id="UP000321579"/>
    </source>
</evidence>
<name>A0A1B9DJJ8_9FLAO</name>
<dbReference type="Proteomes" id="UP000093226">
    <property type="component" value="Unassembled WGS sequence"/>
</dbReference>
<evidence type="ECO:0000313" key="3">
    <source>
        <dbReference type="Proteomes" id="UP000093226"/>
    </source>
</evidence>
<reference evidence="3" key="1">
    <citation type="submission" date="2016-03" db="EMBL/GenBank/DDBJ databases">
        <title>Draft genome sequence of Paenibacillus glacialis DSM 22343.</title>
        <authorList>
            <person name="Shin S.-K."/>
            <person name="Yi H."/>
        </authorList>
    </citation>
    <scope>NUCLEOTIDE SEQUENCE [LARGE SCALE GENOMIC DNA]</scope>
    <source>
        <strain evidence="3">NBRC 105008</strain>
    </source>
</reference>
<gene>
    <name evidence="2" type="ORF">FBGL_13155</name>
    <name evidence="1" type="ORF">FGL01_27710</name>
</gene>
<sequence length="123" mass="13812">MTDKANRKIPIMNPLILQYTERANNDNFDFSQIEYSPKLNLTIDKKTGLPAIDFLNISTETHTRTYNESSDCDSENMGLMMGTVTHTSYQIEGSDNDASFNAVKSMMRTSSITLVSQEATDND</sequence>
<dbReference type="AlphaFoldDB" id="A0A1B9DJJ8"/>
<evidence type="ECO:0000313" key="2">
    <source>
        <dbReference type="EMBL" id="OCB69852.1"/>
    </source>
</evidence>
<proteinExistence type="predicted"/>
<comment type="caution">
    <text evidence="2">The sequence shown here is derived from an EMBL/GenBank/DDBJ whole genome shotgun (WGS) entry which is preliminary data.</text>
</comment>
<protein>
    <submittedName>
        <fullName evidence="2">Uncharacterized protein</fullName>
    </submittedName>
</protein>
<dbReference type="EMBL" id="BJVF01000008">
    <property type="protein sequence ID" value="GEL12032.1"/>
    <property type="molecule type" value="Genomic_DNA"/>
</dbReference>
<reference evidence="2" key="2">
    <citation type="submission" date="2016-03" db="EMBL/GenBank/DDBJ databases">
        <authorList>
            <person name="Ploux O."/>
        </authorList>
    </citation>
    <scope>NUCLEOTIDE SEQUENCE</scope>
    <source>
        <strain evidence="2">NBRC 105008</strain>
    </source>
</reference>